<feature type="domain" description="Secretin N-terminal" evidence="6">
    <location>
        <begin position="108"/>
        <end position="182"/>
    </location>
</feature>
<dbReference type="InterPro" id="IPR004846">
    <property type="entry name" value="T2SS/T3SS_dom"/>
</dbReference>
<sequence>MLKSSKILIFLMIFLTNLNATSCINKNLSMKLTNDGTTLSEAINEIADICGFSVVAKDMGAQKILEQNATSININNLSLNDVFNVLIAERNLNYEFSKNILKISALKTQTFKLDYITSVRTGVATTKASVDSAPIEIGENQANNKQDSTQDNIITSTERFDFWEKLNEELKAILNNGAESIITPDPVINQNAGLITITATPSQLARASSYIENMQKRLKRQVLIDVSIISVELKNEYKRGVDWSKFELGFNSYIGNDSSRTSGIVWENKTNSFSDGFSRTLSIAANLNFSLDGVLNFLETNGKAKVISSPKVTTLNNQQALISVGDNINYRVQEENESGTINSRTTTTYKQYSVFIGILLNLLPEISDDNKIMLHINPSLSSFKYREDDARSTLVREIAPDTNQKKLSTVVHVNNGDTIILGGLIGQTKGKDNTQVPFLSAIPLIGNAFKSNKEITSTTELIFIITPKIVDASNPLSPNTKTLKELGFSGAM</sequence>
<dbReference type="EMBL" id="CAJHOE010000001">
    <property type="protein sequence ID" value="CAD7287153.1"/>
    <property type="molecule type" value="Genomic_DNA"/>
</dbReference>
<dbReference type="PRINTS" id="PR00811">
    <property type="entry name" value="BCTERIALGSPD"/>
</dbReference>
<dbReference type="PANTHER" id="PTHR30332">
    <property type="entry name" value="PROBABLE GENERAL SECRETION PATHWAY PROTEIN D"/>
    <property type="match status" value="1"/>
</dbReference>
<dbReference type="NCBIfam" id="TIGR02519">
    <property type="entry name" value="pilus_MshL"/>
    <property type="match status" value="1"/>
</dbReference>
<evidence type="ECO:0000256" key="3">
    <source>
        <dbReference type="ARBA" id="ARBA00023136"/>
    </source>
</evidence>
<evidence type="ECO:0000256" key="1">
    <source>
        <dbReference type="ARBA" id="ARBA00004370"/>
    </source>
</evidence>
<feature type="chain" id="PRO_5045669829" evidence="4">
    <location>
        <begin position="21"/>
        <end position="492"/>
    </location>
</feature>
<accession>A0ABN7K6X5</accession>
<gene>
    <name evidence="7" type="primary">sctC</name>
    <name evidence="7" type="ORF">LMG8286_00784</name>
</gene>
<dbReference type="PANTHER" id="PTHR30332:SF24">
    <property type="entry name" value="SECRETIN GSPD-RELATED"/>
    <property type="match status" value="1"/>
</dbReference>
<dbReference type="InterPro" id="IPR013358">
    <property type="entry name" value="Pilus_biogenesis_MshL"/>
</dbReference>
<dbReference type="InterPro" id="IPR001775">
    <property type="entry name" value="GspD/PilQ"/>
</dbReference>
<dbReference type="Pfam" id="PF00263">
    <property type="entry name" value="Secretin"/>
    <property type="match status" value="1"/>
</dbReference>
<proteinExistence type="predicted"/>
<feature type="domain" description="Type II/III secretion system secretin-like" evidence="5">
    <location>
        <begin position="297"/>
        <end position="471"/>
    </location>
</feature>
<keyword evidence="3" id="KW-0472">Membrane</keyword>
<evidence type="ECO:0000256" key="4">
    <source>
        <dbReference type="SAM" id="SignalP"/>
    </source>
</evidence>
<dbReference type="InterPro" id="IPR050810">
    <property type="entry name" value="Bact_Secretion_Sys_Channel"/>
</dbReference>
<keyword evidence="8" id="KW-1185">Reference proteome</keyword>
<comment type="subcellular location">
    <subcellularLocation>
        <location evidence="1">Membrane</location>
    </subcellularLocation>
</comment>
<evidence type="ECO:0000259" key="5">
    <source>
        <dbReference type="Pfam" id="PF00263"/>
    </source>
</evidence>
<evidence type="ECO:0000256" key="2">
    <source>
        <dbReference type="ARBA" id="ARBA00022729"/>
    </source>
</evidence>
<evidence type="ECO:0000259" key="6">
    <source>
        <dbReference type="Pfam" id="PF07655"/>
    </source>
</evidence>
<evidence type="ECO:0000313" key="8">
    <source>
        <dbReference type="Proteomes" id="UP000789359"/>
    </source>
</evidence>
<reference evidence="7 8" key="1">
    <citation type="submission" date="2020-11" db="EMBL/GenBank/DDBJ databases">
        <authorList>
            <person name="Peeters C."/>
        </authorList>
    </citation>
    <scope>NUCLEOTIDE SEQUENCE [LARGE SCALE GENOMIC DNA]</scope>
    <source>
        <strain evidence="7 8">LMG 8286</strain>
    </source>
</reference>
<organism evidence="7 8">
    <name type="scientific">Campylobacter suis</name>
    <dbReference type="NCBI Taxonomy" id="2790657"/>
    <lineage>
        <taxon>Bacteria</taxon>
        <taxon>Pseudomonadati</taxon>
        <taxon>Campylobacterota</taxon>
        <taxon>Epsilonproteobacteria</taxon>
        <taxon>Campylobacterales</taxon>
        <taxon>Campylobacteraceae</taxon>
        <taxon>Campylobacter</taxon>
    </lineage>
</organism>
<keyword evidence="2 4" id="KW-0732">Signal</keyword>
<feature type="signal peptide" evidence="4">
    <location>
        <begin position="1"/>
        <end position="20"/>
    </location>
</feature>
<dbReference type="Proteomes" id="UP000789359">
    <property type="component" value="Unassembled WGS sequence"/>
</dbReference>
<dbReference type="InterPro" id="IPR011514">
    <property type="entry name" value="Secretin_N_2"/>
</dbReference>
<name>A0ABN7K6X5_9BACT</name>
<evidence type="ECO:0000313" key="7">
    <source>
        <dbReference type="EMBL" id="CAD7287153.1"/>
    </source>
</evidence>
<dbReference type="Pfam" id="PF07655">
    <property type="entry name" value="Secretin_N_2"/>
    <property type="match status" value="1"/>
</dbReference>
<comment type="caution">
    <text evidence="7">The sequence shown here is derived from an EMBL/GenBank/DDBJ whole genome shotgun (WGS) entry which is preliminary data.</text>
</comment>
<protein>
    <submittedName>
        <fullName evidence="7">Type 3 secretion system secretin</fullName>
    </submittedName>
</protein>